<dbReference type="SUPFAM" id="SSF51283">
    <property type="entry name" value="dUTPase-like"/>
    <property type="match status" value="1"/>
</dbReference>
<evidence type="ECO:0000259" key="1">
    <source>
        <dbReference type="Pfam" id="PF00692"/>
    </source>
</evidence>
<dbReference type="Gene3D" id="2.70.40.10">
    <property type="match status" value="1"/>
</dbReference>
<evidence type="ECO:0000313" key="2">
    <source>
        <dbReference type="EMBL" id="JAS91905.1"/>
    </source>
</evidence>
<feature type="non-terminal residue" evidence="2">
    <location>
        <position position="1"/>
    </location>
</feature>
<organism evidence="2">
    <name type="scientific">Homalodisca liturata</name>
    <dbReference type="NCBI Taxonomy" id="320908"/>
    <lineage>
        <taxon>Eukaryota</taxon>
        <taxon>Metazoa</taxon>
        <taxon>Ecdysozoa</taxon>
        <taxon>Arthropoda</taxon>
        <taxon>Hexapoda</taxon>
        <taxon>Insecta</taxon>
        <taxon>Pterygota</taxon>
        <taxon>Neoptera</taxon>
        <taxon>Paraneoptera</taxon>
        <taxon>Hemiptera</taxon>
        <taxon>Auchenorrhyncha</taxon>
        <taxon>Membracoidea</taxon>
        <taxon>Cicadellidae</taxon>
        <taxon>Cicadellinae</taxon>
        <taxon>Proconiini</taxon>
        <taxon>Homalodisca</taxon>
    </lineage>
</organism>
<feature type="non-terminal residue" evidence="2">
    <location>
        <position position="126"/>
    </location>
</feature>
<dbReference type="AlphaFoldDB" id="A0A1B6IY91"/>
<sequence>AGLPVRAHGSALGWDISTLYHATIPAGRQAVLTTGLVLEKREDRVAFVFGRLPSGENRQVEVVQSFVETGNEIAVPVRNHSNLEVEIDPYTVLTRMVLLKQSGGAPNIVDTLETTERGEGGYGSTG</sequence>
<protein>
    <recommendedName>
        <fullName evidence="1">dUTPase-like domain-containing protein</fullName>
    </recommendedName>
</protein>
<name>A0A1B6IY91_9HEMI</name>
<gene>
    <name evidence="2" type="ORF">g.1463</name>
</gene>
<proteinExistence type="predicted"/>
<reference evidence="2" key="1">
    <citation type="submission" date="2015-11" db="EMBL/GenBank/DDBJ databases">
        <title>De novo transcriptome assembly of four potential Pierce s Disease insect vectors from Arizona vineyards.</title>
        <authorList>
            <person name="Tassone E.E."/>
        </authorList>
    </citation>
    <scope>NUCLEOTIDE SEQUENCE</scope>
</reference>
<dbReference type="Pfam" id="PF00692">
    <property type="entry name" value="dUTPase"/>
    <property type="match status" value="1"/>
</dbReference>
<dbReference type="InterPro" id="IPR029054">
    <property type="entry name" value="dUTPase-like"/>
</dbReference>
<accession>A0A1B6IY91</accession>
<feature type="domain" description="dUTPase-like" evidence="1">
    <location>
        <begin position="5"/>
        <end position="126"/>
    </location>
</feature>
<dbReference type="EMBL" id="GECU01015801">
    <property type="protein sequence ID" value="JAS91905.1"/>
    <property type="molecule type" value="Transcribed_RNA"/>
</dbReference>
<dbReference type="InterPro" id="IPR036157">
    <property type="entry name" value="dUTPase-like_sf"/>
</dbReference>